<proteinExistence type="predicted"/>
<evidence type="ECO:0000313" key="3">
    <source>
        <dbReference type="EMBL" id="MFC3302666.1"/>
    </source>
</evidence>
<dbReference type="SUPFAM" id="SSF53335">
    <property type="entry name" value="S-adenosyl-L-methionine-dependent methyltransferases"/>
    <property type="match status" value="1"/>
</dbReference>
<dbReference type="GO" id="GO:0005840">
    <property type="term" value="C:ribosome"/>
    <property type="evidence" value="ECO:0007669"/>
    <property type="project" value="UniProtKB-KW"/>
</dbReference>
<evidence type="ECO:0000313" key="4">
    <source>
        <dbReference type="Proteomes" id="UP001595607"/>
    </source>
</evidence>
<organism evidence="3 4">
    <name type="scientific">Parvularcula lutaonensis</name>
    <dbReference type="NCBI Taxonomy" id="491923"/>
    <lineage>
        <taxon>Bacteria</taxon>
        <taxon>Pseudomonadati</taxon>
        <taxon>Pseudomonadota</taxon>
        <taxon>Alphaproteobacteria</taxon>
        <taxon>Parvularculales</taxon>
        <taxon>Parvularculaceae</taxon>
        <taxon>Parvularcula</taxon>
    </lineage>
</organism>
<dbReference type="InterPro" id="IPR029063">
    <property type="entry name" value="SAM-dependent_MTases_sf"/>
</dbReference>
<dbReference type="EMBL" id="JBHRVA010000002">
    <property type="protein sequence ID" value="MFC3302666.1"/>
    <property type="molecule type" value="Genomic_DNA"/>
</dbReference>
<dbReference type="RefSeq" id="WP_189571176.1">
    <property type="nucleotide sequence ID" value="NZ_BMXU01000001.1"/>
</dbReference>
<dbReference type="PANTHER" id="PTHR43648">
    <property type="entry name" value="ELECTRON TRANSFER FLAVOPROTEIN BETA SUBUNIT LYSINE METHYLTRANSFERASE"/>
    <property type="match status" value="1"/>
</dbReference>
<dbReference type="InterPro" id="IPR050078">
    <property type="entry name" value="Ribosomal_L11_MeTrfase_PrmA"/>
</dbReference>
<dbReference type="Gene3D" id="3.40.50.150">
    <property type="entry name" value="Vaccinia Virus protein VP39"/>
    <property type="match status" value="1"/>
</dbReference>
<dbReference type="CDD" id="cd02440">
    <property type="entry name" value="AdoMet_MTases"/>
    <property type="match status" value="1"/>
</dbReference>
<accession>A0ABV7MBT9</accession>
<keyword evidence="1 3" id="KW-0489">Methyltransferase</keyword>
<protein>
    <submittedName>
        <fullName evidence="3">50S ribosomal protein L11 methyltransferase</fullName>
    </submittedName>
</protein>
<keyword evidence="3" id="KW-0687">Ribonucleoprotein</keyword>
<dbReference type="GO" id="GO:0008168">
    <property type="term" value="F:methyltransferase activity"/>
    <property type="evidence" value="ECO:0007669"/>
    <property type="project" value="UniProtKB-KW"/>
</dbReference>
<evidence type="ECO:0000256" key="1">
    <source>
        <dbReference type="ARBA" id="ARBA00022603"/>
    </source>
</evidence>
<evidence type="ECO:0000256" key="2">
    <source>
        <dbReference type="ARBA" id="ARBA00022679"/>
    </source>
</evidence>
<name>A0ABV7MBT9_9PROT</name>
<dbReference type="GO" id="GO:0032259">
    <property type="term" value="P:methylation"/>
    <property type="evidence" value="ECO:0007669"/>
    <property type="project" value="UniProtKB-KW"/>
</dbReference>
<keyword evidence="2" id="KW-0808">Transferase</keyword>
<comment type="caution">
    <text evidence="3">The sequence shown here is derived from an EMBL/GenBank/DDBJ whole genome shotgun (WGS) entry which is preliminary data.</text>
</comment>
<keyword evidence="4" id="KW-1185">Reference proteome</keyword>
<dbReference type="PANTHER" id="PTHR43648:SF1">
    <property type="entry name" value="ELECTRON TRANSFER FLAVOPROTEIN BETA SUBUNIT LYSINE METHYLTRANSFERASE"/>
    <property type="match status" value="1"/>
</dbReference>
<keyword evidence="3" id="KW-0689">Ribosomal protein</keyword>
<dbReference type="Proteomes" id="UP001595607">
    <property type="component" value="Unassembled WGS sequence"/>
</dbReference>
<sequence>MTVRTTWTGPKELLEQAELILTELIDPPVDAASLVRLDDASVEAADAPWGLHAYTEDPIPANALGMLPQELGPPVREDLEDRDWVAHALEGLGVVKSGCFVLFGSHDAEKASKMDGIKLQIEANRAFGTGHHPTTHACLDMLSDMAGLPVKKILDLGTGSGVLAIAARKLWPDAVIVATDIDEPSIPIAAENAEINDAPGIIWEVAEGTASAAIADNAPFDLVIANILAGPLIELAPDIRAVTADGGRVILAGLLDEQSDRVEAAYADQGLDLAEKRGTDRWPLLHLKEGRA</sequence>
<gene>
    <name evidence="3" type="ORF">ACFONP_07965</name>
</gene>
<reference evidence="4" key="1">
    <citation type="journal article" date="2019" name="Int. J. Syst. Evol. Microbiol.">
        <title>The Global Catalogue of Microorganisms (GCM) 10K type strain sequencing project: providing services to taxonomists for standard genome sequencing and annotation.</title>
        <authorList>
            <consortium name="The Broad Institute Genomics Platform"/>
            <consortium name="The Broad Institute Genome Sequencing Center for Infectious Disease"/>
            <person name="Wu L."/>
            <person name="Ma J."/>
        </authorList>
    </citation>
    <scope>NUCLEOTIDE SEQUENCE [LARGE SCALE GENOMIC DNA]</scope>
    <source>
        <strain evidence="4">KCTC 22245</strain>
    </source>
</reference>
<dbReference type="Pfam" id="PF06325">
    <property type="entry name" value="PrmA"/>
    <property type="match status" value="1"/>
</dbReference>